<accession>A0A915BFG0</accession>
<organism evidence="1 2">
    <name type="scientific">Parascaris univalens</name>
    <name type="common">Nematode worm</name>
    <dbReference type="NCBI Taxonomy" id="6257"/>
    <lineage>
        <taxon>Eukaryota</taxon>
        <taxon>Metazoa</taxon>
        <taxon>Ecdysozoa</taxon>
        <taxon>Nematoda</taxon>
        <taxon>Chromadorea</taxon>
        <taxon>Rhabditida</taxon>
        <taxon>Spirurina</taxon>
        <taxon>Ascaridomorpha</taxon>
        <taxon>Ascaridoidea</taxon>
        <taxon>Ascarididae</taxon>
        <taxon>Parascaris</taxon>
    </lineage>
</organism>
<name>A0A915BFG0_PARUN</name>
<reference evidence="2" key="1">
    <citation type="submission" date="2022-11" db="UniProtKB">
        <authorList>
            <consortium name="WormBaseParasite"/>
        </authorList>
    </citation>
    <scope>IDENTIFICATION</scope>
</reference>
<dbReference type="WBParaSite" id="PgR037_g107_t05">
    <property type="protein sequence ID" value="PgR037_g107_t05"/>
    <property type="gene ID" value="PgR037_g107"/>
</dbReference>
<proteinExistence type="predicted"/>
<dbReference type="AlphaFoldDB" id="A0A915BFG0"/>
<keyword evidence="1" id="KW-1185">Reference proteome</keyword>
<evidence type="ECO:0000313" key="2">
    <source>
        <dbReference type="WBParaSite" id="PgR037_g107_t05"/>
    </source>
</evidence>
<protein>
    <submittedName>
        <fullName evidence="2">Uncharacterized protein</fullName>
    </submittedName>
</protein>
<evidence type="ECO:0000313" key="1">
    <source>
        <dbReference type="Proteomes" id="UP000887569"/>
    </source>
</evidence>
<sequence>MALFCIYMRITLQNSTILILLRETEVTKTTTVWIARSRNASKRERVIDDHRMQLREKRDQRI</sequence>
<dbReference type="Proteomes" id="UP000887569">
    <property type="component" value="Unplaced"/>
</dbReference>